<accession>A0A380TSD9</accession>
<dbReference type="AlphaFoldDB" id="A0A380TSD9"/>
<evidence type="ECO:0000313" key="2">
    <source>
        <dbReference type="EMBL" id="SUT91276.1"/>
    </source>
</evidence>
<dbReference type="Pfam" id="PF04342">
    <property type="entry name" value="DMT_6"/>
    <property type="match status" value="1"/>
</dbReference>
<keyword evidence="1" id="KW-0472">Membrane</keyword>
<sequence length="114" mass="13108">MSWLIVISLLTLSNTLMTFAWYWHIKPSATPLPLWQIVLISWGIAFFEYCLAVPANNLGAQWQIKPFQLKILQEVIALVVFSVFAVVYLNEGFKLNYLLSFICILGAVYFAFQK</sequence>
<keyword evidence="1" id="KW-1133">Transmembrane helix</keyword>
<proteinExistence type="predicted"/>
<evidence type="ECO:0000256" key="1">
    <source>
        <dbReference type="SAM" id="Phobius"/>
    </source>
</evidence>
<dbReference type="PANTHER" id="PTHR38482">
    <property type="entry name" value="DMT FAMILY PROTEIN"/>
    <property type="match status" value="1"/>
</dbReference>
<feature type="transmembrane region" description="Helical" evidence="1">
    <location>
        <begin position="34"/>
        <end position="59"/>
    </location>
</feature>
<dbReference type="Proteomes" id="UP000254253">
    <property type="component" value="Unassembled WGS sequence"/>
</dbReference>
<gene>
    <name evidence="2" type="ORF">NCTC4191_00507</name>
</gene>
<dbReference type="PIRSF" id="PIRSF021239">
    <property type="entry name" value="UCP021239"/>
    <property type="match status" value="1"/>
</dbReference>
<dbReference type="EMBL" id="UFRN01000002">
    <property type="protein sequence ID" value="SUT91276.1"/>
    <property type="molecule type" value="Genomic_DNA"/>
</dbReference>
<dbReference type="PANTHER" id="PTHR38482:SF1">
    <property type="entry name" value="DMT FAMILY PROTEIN"/>
    <property type="match status" value="1"/>
</dbReference>
<organism evidence="2 3">
    <name type="scientific">Actinobacillus lignieresii</name>
    <dbReference type="NCBI Taxonomy" id="720"/>
    <lineage>
        <taxon>Bacteria</taxon>
        <taxon>Pseudomonadati</taxon>
        <taxon>Pseudomonadota</taxon>
        <taxon>Gammaproteobacteria</taxon>
        <taxon>Pasteurellales</taxon>
        <taxon>Pasteurellaceae</taxon>
        <taxon>Actinobacillus</taxon>
    </lineage>
</organism>
<name>A0A380TSD9_ACTLI</name>
<reference evidence="2 3" key="1">
    <citation type="submission" date="2018-06" db="EMBL/GenBank/DDBJ databases">
        <authorList>
            <consortium name="Pathogen Informatics"/>
            <person name="Doyle S."/>
        </authorList>
    </citation>
    <scope>NUCLEOTIDE SEQUENCE [LARGE SCALE GENOMIC DNA]</scope>
    <source>
        <strain evidence="2 3">NCTC4191</strain>
    </source>
</reference>
<protein>
    <submittedName>
        <fullName evidence="2">Protein of uncharacterized function, DUF486</fullName>
    </submittedName>
</protein>
<feature type="transmembrane region" description="Helical" evidence="1">
    <location>
        <begin position="95"/>
        <end position="112"/>
    </location>
</feature>
<keyword evidence="1" id="KW-0812">Transmembrane</keyword>
<evidence type="ECO:0000313" key="3">
    <source>
        <dbReference type="Proteomes" id="UP000254253"/>
    </source>
</evidence>
<feature type="transmembrane region" description="Helical" evidence="1">
    <location>
        <begin position="71"/>
        <end position="89"/>
    </location>
</feature>
<dbReference type="RefSeq" id="WP_115586809.1">
    <property type="nucleotide sequence ID" value="NZ_LR134169.1"/>
</dbReference>
<dbReference type="InterPro" id="IPR007437">
    <property type="entry name" value="DUF486"/>
</dbReference>
<keyword evidence="3" id="KW-1185">Reference proteome</keyword>